<evidence type="ECO:0000313" key="3">
    <source>
        <dbReference type="Proteomes" id="UP001295740"/>
    </source>
</evidence>
<dbReference type="Proteomes" id="UP001295740">
    <property type="component" value="Unassembled WGS sequence"/>
</dbReference>
<dbReference type="EMBL" id="CAUWAG010000006">
    <property type="protein sequence ID" value="CAJ2503979.1"/>
    <property type="molecule type" value="Genomic_DNA"/>
</dbReference>
<gene>
    <name evidence="2" type="ORF">KHLLAP_LOCUS4447</name>
</gene>
<proteinExistence type="predicted"/>
<accession>A0AAI8VFH0</accession>
<dbReference type="AlphaFoldDB" id="A0AAI8VFH0"/>
<protein>
    <submittedName>
        <fullName evidence="2">Uu.00g113730.m01.CDS01</fullName>
    </submittedName>
</protein>
<comment type="caution">
    <text evidence="2">The sequence shown here is derived from an EMBL/GenBank/DDBJ whole genome shotgun (WGS) entry which is preliminary data.</text>
</comment>
<sequence>MSPGGLLKGPAWLMPMKGADNRVGKFMNGNELANRAWDQIFSNLSTKHKEFPAMEDGDTLLSIRRKLRCLLPEGEAGTYLPNQLRIWAAFLDQPMCVPDEDLAEILTLERCQYPPLLRHVRDKHSQVFYITSWTITLEELKRLVQHLQKEEKTFRELKRWLVVAKTNGLQARDTLTIRYIGSCELLEWPLGPLTKPYDEFAKPYSGVFAEFLSAVKVAFPAVAATARMHLLRDIVASPHEDNELILQVLLEFFRSKTLVNRWPVENFRENHEEDCAVGELGTSFHENMIKHGAVCPDKYTGALRAHFKNVMNYVNANPAETGTISKQLAFTPGLCTTLLDQSVPILFQGKKAMMVLAGKGMHLNDYINARSFFRGANKDSHAMSKLVDYVARLEGMATPRPGFFSYYCLAPWPKHDDDLEQATSQYQLLTNRARAQIFLGEYLGIVQPLILVTFGKTMASLIVRDSDSDNRSSAATLTTSDFLSLVGRPAARSWDTSHFIHIPLPSPNAARYHETHTTTSLAIFMEIAFVVAVMTADIAMDVLSTSSSNHDVDGEDTDDADDDLHSKRVRNMLLRRIVEELRHEVWRTMRDPFDTALECVRQLVLADPLLIP</sequence>
<evidence type="ECO:0000256" key="1">
    <source>
        <dbReference type="SAM" id="Coils"/>
    </source>
</evidence>
<reference evidence="2" key="1">
    <citation type="submission" date="2023-10" db="EMBL/GenBank/DDBJ databases">
        <authorList>
            <person name="Hackl T."/>
        </authorList>
    </citation>
    <scope>NUCLEOTIDE SEQUENCE</scope>
</reference>
<organism evidence="2 3">
    <name type="scientific">Anthostomella pinea</name>
    <dbReference type="NCBI Taxonomy" id="933095"/>
    <lineage>
        <taxon>Eukaryota</taxon>
        <taxon>Fungi</taxon>
        <taxon>Dikarya</taxon>
        <taxon>Ascomycota</taxon>
        <taxon>Pezizomycotina</taxon>
        <taxon>Sordariomycetes</taxon>
        <taxon>Xylariomycetidae</taxon>
        <taxon>Xylariales</taxon>
        <taxon>Xylariaceae</taxon>
        <taxon>Anthostomella</taxon>
    </lineage>
</organism>
<name>A0AAI8VFH0_9PEZI</name>
<keyword evidence="3" id="KW-1185">Reference proteome</keyword>
<evidence type="ECO:0000313" key="2">
    <source>
        <dbReference type="EMBL" id="CAJ2503979.1"/>
    </source>
</evidence>
<keyword evidence="1" id="KW-0175">Coiled coil</keyword>
<feature type="coiled-coil region" evidence="1">
    <location>
        <begin position="130"/>
        <end position="157"/>
    </location>
</feature>